<reference evidence="1" key="1">
    <citation type="submission" date="2023-10" db="EMBL/GenBank/DDBJ databases">
        <title>Genome assembly of Pristionchus species.</title>
        <authorList>
            <person name="Yoshida K."/>
            <person name="Sommer R.J."/>
        </authorList>
    </citation>
    <scope>NUCLEOTIDE SEQUENCE</scope>
    <source>
        <strain evidence="1">RS0144</strain>
    </source>
</reference>
<dbReference type="AlphaFoldDB" id="A0AAV5TVD6"/>
<proteinExistence type="predicted"/>
<dbReference type="EMBL" id="BTSX01000005">
    <property type="protein sequence ID" value="GMS98401.1"/>
    <property type="molecule type" value="Genomic_DNA"/>
</dbReference>
<gene>
    <name evidence="1" type="ORF">PENTCL1PPCAC_20576</name>
</gene>
<dbReference type="Proteomes" id="UP001432027">
    <property type="component" value="Unassembled WGS sequence"/>
</dbReference>
<comment type="caution">
    <text evidence="1">The sequence shown here is derived from an EMBL/GenBank/DDBJ whole genome shotgun (WGS) entry which is preliminary data.</text>
</comment>
<accession>A0AAV5TVD6</accession>
<protein>
    <recommendedName>
        <fullName evidence="3">Ribosomal protein</fullName>
    </recommendedName>
</protein>
<evidence type="ECO:0008006" key="3">
    <source>
        <dbReference type="Google" id="ProtNLM"/>
    </source>
</evidence>
<evidence type="ECO:0000313" key="1">
    <source>
        <dbReference type="EMBL" id="GMS98401.1"/>
    </source>
</evidence>
<keyword evidence="2" id="KW-1185">Reference proteome</keyword>
<organism evidence="1 2">
    <name type="scientific">Pristionchus entomophagus</name>
    <dbReference type="NCBI Taxonomy" id="358040"/>
    <lineage>
        <taxon>Eukaryota</taxon>
        <taxon>Metazoa</taxon>
        <taxon>Ecdysozoa</taxon>
        <taxon>Nematoda</taxon>
        <taxon>Chromadorea</taxon>
        <taxon>Rhabditida</taxon>
        <taxon>Rhabditina</taxon>
        <taxon>Diplogasteromorpha</taxon>
        <taxon>Diplogasteroidea</taxon>
        <taxon>Neodiplogasteridae</taxon>
        <taxon>Pristionchus</taxon>
    </lineage>
</organism>
<evidence type="ECO:0000313" key="2">
    <source>
        <dbReference type="Proteomes" id="UP001432027"/>
    </source>
</evidence>
<sequence length="81" mass="9546">MDQACSSKGKRVCHCGFRSHHSRLSRRLCLSWAQSNRFLQRMTRRRDVLQNCVGFPCPLRCGWDGNPIGRLYQQWPMAKHK</sequence>
<name>A0AAV5TVD6_9BILA</name>